<evidence type="ECO:0000256" key="2">
    <source>
        <dbReference type="ARBA" id="ARBA00010333"/>
    </source>
</evidence>
<dbReference type="PANTHER" id="PTHR35936">
    <property type="entry name" value="MEMBRANE-BOUND LYTIC MUREIN TRANSGLYCOSYLASE F"/>
    <property type="match status" value="1"/>
</dbReference>
<dbReference type="InterPro" id="IPR001320">
    <property type="entry name" value="Iontro_rcpt_C"/>
</dbReference>
<dbReference type="EMBL" id="CP001649">
    <property type="protein sequence ID" value="ACS79967.1"/>
    <property type="molecule type" value="Genomic_DNA"/>
</dbReference>
<feature type="domain" description="Solute-binding protein family 3/N-terminal" evidence="6">
    <location>
        <begin position="47"/>
        <end position="286"/>
    </location>
</feature>
<dbReference type="HOGENOM" id="CLU_019602_18_2_7"/>
<dbReference type="PANTHER" id="PTHR35936:SF38">
    <property type="entry name" value="GLUTAMINE-BINDING PERIPLASMIC PROTEIN"/>
    <property type="match status" value="1"/>
</dbReference>
<keyword evidence="3 5" id="KW-0732">Signal</keyword>
<proteinExistence type="inferred from homology"/>
<reference evidence="8 9" key="1">
    <citation type="submission" date="2009-06" db="EMBL/GenBank/DDBJ databases">
        <title>Complete sequence of Desulfovibrio salexigens DSM 2638.</title>
        <authorList>
            <consortium name="US DOE Joint Genome Institute"/>
            <person name="Lucas S."/>
            <person name="Copeland A."/>
            <person name="Lapidus A."/>
            <person name="Glavina del Rio T."/>
            <person name="Tice H."/>
            <person name="Bruce D."/>
            <person name="Goodwin L."/>
            <person name="Pitluck S."/>
            <person name="Munk A.C."/>
            <person name="Brettin T."/>
            <person name="Detter J.C."/>
            <person name="Han C."/>
            <person name="Tapia R."/>
            <person name="Larimer F."/>
            <person name="Land M."/>
            <person name="Hauser L."/>
            <person name="Kyrpides N."/>
            <person name="Anderson I."/>
            <person name="Wall J.D."/>
            <person name="Arkin A.P."/>
            <person name="Dehal P."/>
            <person name="Chivian D."/>
            <person name="Giles B."/>
            <person name="Hazen T.C."/>
        </authorList>
    </citation>
    <scope>NUCLEOTIDE SEQUENCE [LARGE SCALE GENOMIC DNA]</scope>
    <source>
        <strain evidence="9">ATCC 14822 / DSM 2638 / NCIMB 8403 / VKM B-1763</strain>
    </source>
</reference>
<dbReference type="OrthoDB" id="6192933at2"/>
<dbReference type="SUPFAM" id="SSF53850">
    <property type="entry name" value="Periplasmic binding protein-like II"/>
    <property type="match status" value="1"/>
</dbReference>
<evidence type="ECO:0000313" key="9">
    <source>
        <dbReference type="Proteomes" id="UP000002601"/>
    </source>
</evidence>
<dbReference type="InterPro" id="IPR001638">
    <property type="entry name" value="Solute-binding_3/MltF_N"/>
</dbReference>
<dbReference type="STRING" id="526222.Desal_1906"/>
<evidence type="ECO:0000259" key="6">
    <source>
        <dbReference type="SMART" id="SM00062"/>
    </source>
</evidence>
<dbReference type="RefSeq" id="WP_015851783.1">
    <property type="nucleotide sequence ID" value="NC_012881.1"/>
</dbReference>
<dbReference type="GO" id="GO:0016020">
    <property type="term" value="C:membrane"/>
    <property type="evidence" value="ECO:0007669"/>
    <property type="project" value="InterPro"/>
</dbReference>
<evidence type="ECO:0000256" key="4">
    <source>
        <dbReference type="RuleBase" id="RU003744"/>
    </source>
</evidence>
<feature type="domain" description="Ionotropic glutamate receptor C-terminal" evidence="7">
    <location>
        <begin position="47"/>
        <end position="285"/>
    </location>
</feature>
<dbReference type="Pfam" id="PF00497">
    <property type="entry name" value="SBP_bac_3"/>
    <property type="match status" value="1"/>
</dbReference>
<evidence type="ECO:0000259" key="7">
    <source>
        <dbReference type="SMART" id="SM00079"/>
    </source>
</evidence>
<feature type="chain" id="PRO_5002962806" evidence="5">
    <location>
        <begin position="27"/>
        <end position="291"/>
    </location>
</feature>
<dbReference type="AlphaFoldDB" id="C6BUF8"/>
<dbReference type="GO" id="GO:0030313">
    <property type="term" value="C:cell envelope"/>
    <property type="evidence" value="ECO:0007669"/>
    <property type="project" value="UniProtKB-SubCell"/>
</dbReference>
<dbReference type="PROSITE" id="PS01039">
    <property type="entry name" value="SBP_BACTERIAL_3"/>
    <property type="match status" value="1"/>
</dbReference>
<gene>
    <name evidence="8" type="ordered locus">Desal_1906</name>
</gene>
<comment type="subcellular location">
    <subcellularLocation>
        <location evidence="1">Cell envelope</location>
    </subcellularLocation>
</comment>
<dbReference type="InterPro" id="IPR018313">
    <property type="entry name" value="SBP_3_CS"/>
</dbReference>
<dbReference type="SMART" id="SM00079">
    <property type="entry name" value="PBPe"/>
    <property type="match status" value="1"/>
</dbReference>
<protein>
    <submittedName>
        <fullName evidence="8">Extracellular solute-binding protein family 3</fullName>
    </submittedName>
</protein>
<dbReference type="SMART" id="SM00062">
    <property type="entry name" value="PBPb"/>
    <property type="match status" value="1"/>
</dbReference>
<name>C6BUF8_MARSD</name>
<dbReference type="KEGG" id="dsa:Desal_1906"/>
<accession>C6BUF8</accession>
<evidence type="ECO:0000256" key="3">
    <source>
        <dbReference type="ARBA" id="ARBA00022729"/>
    </source>
</evidence>
<dbReference type="Proteomes" id="UP000002601">
    <property type="component" value="Chromosome"/>
</dbReference>
<comment type="similarity">
    <text evidence="2 4">Belongs to the bacterial solute-binding protein 3 family.</text>
</comment>
<keyword evidence="9" id="KW-1185">Reference proteome</keyword>
<dbReference type="eggNOG" id="COG0834">
    <property type="taxonomic scope" value="Bacteria"/>
</dbReference>
<sequence>MKLWRNLSVSVAVAILAISLAFPALADDIGRDYSKGDTFGKILQRKSLNVGISIFEPWVMKDQNGEYIGFEIDVAKRLASDMGVQVNFVETDWDTIIPDLIANKFDIIICGMNMTPERILKVNFSDPYEFNSMSIVANKDVKTGKMTRADYNNANVGLPHLSALEDFNSPKIRIGVRRGTTAEDAVKNYTPKAKAVVFENEATSIQALLNGEVSCLMLSQPLPKMLAEKYPKKLYLALPSGFAREPSGFVVRKGDHDFLTYLNNWIRICDSNGWLKTRYHYWFKSSPWKLR</sequence>
<feature type="signal peptide" evidence="5">
    <location>
        <begin position="1"/>
        <end position="26"/>
    </location>
</feature>
<evidence type="ECO:0000256" key="1">
    <source>
        <dbReference type="ARBA" id="ARBA00004196"/>
    </source>
</evidence>
<evidence type="ECO:0000256" key="5">
    <source>
        <dbReference type="SAM" id="SignalP"/>
    </source>
</evidence>
<evidence type="ECO:0000313" key="8">
    <source>
        <dbReference type="EMBL" id="ACS79967.1"/>
    </source>
</evidence>
<dbReference type="GO" id="GO:0015276">
    <property type="term" value="F:ligand-gated monoatomic ion channel activity"/>
    <property type="evidence" value="ECO:0007669"/>
    <property type="project" value="InterPro"/>
</dbReference>
<organism evidence="8 9">
    <name type="scientific">Maridesulfovibrio salexigens (strain ATCC 14822 / DSM 2638 / NCIMB 8403 / VKM B-1763)</name>
    <name type="common">Desulfovibrio salexigens</name>
    <dbReference type="NCBI Taxonomy" id="526222"/>
    <lineage>
        <taxon>Bacteria</taxon>
        <taxon>Pseudomonadati</taxon>
        <taxon>Thermodesulfobacteriota</taxon>
        <taxon>Desulfovibrionia</taxon>
        <taxon>Desulfovibrionales</taxon>
        <taxon>Desulfovibrionaceae</taxon>
        <taxon>Maridesulfovibrio</taxon>
    </lineage>
</organism>
<dbReference type="Gene3D" id="3.40.190.10">
    <property type="entry name" value="Periplasmic binding protein-like II"/>
    <property type="match status" value="2"/>
</dbReference>